<dbReference type="CDD" id="cd08174">
    <property type="entry name" value="G1PDH-like"/>
    <property type="match status" value="1"/>
</dbReference>
<feature type="binding site" evidence="10">
    <location>
        <position position="249"/>
    </location>
    <ligand>
        <name>glycerol</name>
        <dbReference type="ChEBI" id="CHEBI:17754"/>
    </ligand>
</feature>
<evidence type="ECO:0000256" key="7">
    <source>
        <dbReference type="ARBA" id="ARBA00023098"/>
    </source>
</evidence>
<dbReference type="Gene3D" id="1.20.1090.10">
    <property type="entry name" value="Dehydroquinate synthase-like - alpha domain"/>
    <property type="match status" value="1"/>
</dbReference>
<evidence type="ECO:0000313" key="13">
    <source>
        <dbReference type="EMBL" id="OGK07258.1"/>
    </source>
</evidence>
<keyword evidence="2" id="KW-0444">Lipid biosynthesis</keyword>
<dbReference type="InterPro" id="IPR016205">
    <property type="entry name" value="Glycerol_DH"/>
</dbReference>
<keyword evidence="5" id="KW-0560">Oxidoreductase</keyword>
<evidence type="ECO:0000256" key="5">
    <source>
        <dbReference type="ARBA" id="ARBA00023002"/>
    </source>
</evidence>
<dbReference type="PANTHER" id="PTHR43616:SF5">
    <property type="entry name" value="GLYCEROL DEHYDROGENASE 1"/>
    <property type="match status" value="1"/>
</dbReference>
<feature type="binding site" evidence="12">
    <location>
        <begin position="118"/>
        <end position="121"/>
    </location>
    <ligand>
        <name>NAD(+)</name>
        <dbReference type="ChEBI" id="CHEBI:57540"/>
    </ligand>
</feature>
<dbReference type="InterPro" id="IPR032837">
    <property type="entry name" value="G1PDH"/>
</dbReference>
<reference evidence="13 14" key="1">
    <citation type="journal article" date="2016" name="Nat. Commun.">
        <title>Thousands of microbial genomes shed light on interconnected biogeochemical processes in an aquifer system.</title>
        <authorList>
            <person name="Anantharaman K."/>
            <person name="Brown C.T."/>
            <person name="Hug L.A."/>
            <person name="Sharon I."/>
            <person name="Castelle C.J."/>
            <person name="Probst A.J."/>
            <person name="Thomas B.C."/>
            <person name="Singh A."/>
            <person name="Wilkins M.J."/>
            <person name="Karaoz U."/>
            <person name="Brodie E.L."/>
            <person name="Williams K.H."/>
            <person name="Hubbard S.S."/>
            <person name="Banfield J.F."/>
        </authorList>
    </citation>
    <scope>NUCLEOTIDE SEQUENCE [LARGE SCALE GENOMIC DNA]</scope>
</reference>
<dbReference type="Gene3D" id="3.40.50.1970">
    <property type="match status" value="1"/>
</dbReference>
<keyword evidence="6 12" id="KW-0520">NAD</keyword>
<feature type="binding site" evidence="10">
    <location>
        <position position="170"/>
    </location>
    <ligand>
        <name>glycerol</name>
        <dbReference type="ChEBI" id="CHEBI:17754"/>
    </ligand>
</feature>
<feature type="binding site" evidence="12">
    <location>
        <begin position="96"/>
        <end position="100"/>
    </location>
    <ligand>
        <name>NAD(+)</name>
        <dbReference type="ChEBI" id="CHEBI:57540"/>
    </ligand>
</feature>
<keyword evidence="10" id="KW-0862">Zinc</keyword>
<feature type="binding site" evidence="11">
    <location>
        <position position="123"/>
    </location>
    <ligand>
        <name>glycerol</name>
        <dbReference type="ChEBI" id="CHEBI:17754"/>
    </ligand>
</feature>
<evidence type="ECO:0000256" key="10">
    <source>
        <dbReference type="PIRSR" id="PIRSR000112-1"/>
    </source>
</evidence>
<dbReference type="Proteomes" id="UP000179243">
    <property type="component" value="Unassembled WGS sequence"/>
</dbReference>
<dbReference type="GO" id="GO:0016614">
    <property type="term" value="F:oxidoreductase activity, acting on CH-OH group of donors"/>
    <property type="evidence" value="ECO:0007669"/>
    <property type="project" value="InterPro"/>
</dbReference>
<dbReference type="AlphaFoldDB" id="A0A1F7FKV2"/>
<evidence type="ECO:0008006" key="15">
    <source>
        <dbReference type="Google" id="ProtNLM"/>
    </source>
</evidence>
<evidence type="ECO:0000256" key="9">
    <source>
        <dbReference type="ARBA" id="ARBA00023264"/>
    </source>
</evidence>
<comment type="caution">
    <text evidence="13">The sequence shown here is derived from an EMBL/GenBank/DDBJ whole genome shotgun (WGS) entry which is preliminary data.</text>
</comment>
<keyword evidence="7" id="KW-0443">Lipid metabolism</keyword>
<dbReference type="Pfam" id="PF13685">
    <property type="entry name" value="Fe-ADH_2"/>
    <property type="match status" value="1"/>
</dbReference>
<keyword evidence="8" id="KW-0594">Phospholipid biosynthesis</keyword>
<evidence type="ECO:0000256" key="6">
    <source>
        <dbReference type="ARBA" id="ARBA00023027"/>
    </source>
</evidence>
<dbReference type="SUPFAM" id="SSF56796">
    <property type="entry name" value="Dehydroquinate synthase-like"/>
    <property type="match status" value="1"/>
</dbReference>
<organism evidence="13 14">
    <name type="scientific">Candidatus Raymondbacteria bacterium RIFOXYD12_FULL_49_13</name>
    <dbReference type="NCBI Taxonomy" id="1817890"/>
    <lineage>
        <taxon>Bacteria</taxon>
        <taxon>Raymondiibacteriota</taxon>
    </lineage>
</organism>
<feature type="binding site" evidence="12">
    <location>
        <position position="127"/>
    </location>
    <ligand>
        <name>NAD(+)</name>
        <dbReference type="ChEBI" id="CHEBI:57540"/>
    </ligand>
</feature>
<dbReference type="GO" id="GO:0046872">
    <property type="term" value="F:metal ion binding"/>
    <property type="evidence" value="ECO:0007669"/>
    <property type="project" value="UniProtKB-KW"/>
</dbReference>
<evidence type="ECO:0000313" key="14">
    <source>
        <dbReference type="Proteomes" id="UP000179243"/>
    </source>
</evidence>
<name>A0A1F7FKV2_UNCRA</name>
<accession>A0A1F7FKV2</accession>
<protein>
    <recommendedName>
        <fullName evidence="15">Alcohol dehydrogenase iron-type/glycerol dehydrogenase GldA domain-containing protein</fullName>
    </recommendedName>
</protein>
<evidence type="ECO:0000256" key="2">
    <source>
        <dbReference type="ARBA" id="ARBA00022516"/>
    </source>
</evidence>
<evidence type="ECO:0000256" key="12">
    <source>
        <dbReference type="PIRSR" id="PIRSR000112-3"/>
    </source>
</evidence>
<gene>
    <name evidence="13" type="ORF">A2519_14110</name>
</gene>
<evidence type="ECO:0000256" key="4">
    <source>
        <dbReference type="ARBA" id="ARBA00022857"/>
    </source>
</evidence>
<keyword evidence="3 10" id="KW-0479">Metal-binding</keyword>
<evidence type="ECO:0000256" key="11">
    <source>
        <dbReference type="PIRSR" id="PIRSR000112-2"/>
    </source>
</evidence>
<proteinExistence type="predicted"/>
<feature type="binding site" evidence="10">
    <location>
        <position position="265"/>
    </location>
    <ligand>
        <name>glycerol</name>
        <dbReference type="ChEBI" id="CHEBI:17754"/>
    </ligand>
</feature>
<dbReference type="PANTHER" id="PTHR43616">
    <property type="entry name" value="GLYCEROL DEHYDROGENASE"/>
    <property type="match status" value="1"/>
</dbReference>
<sequence>MAILRRDVPLPVFMCVDHGALTRIRPLLSERNVFLKKCLIVTGDEPLHSIARSVAREIGCPSDILIVRDSTLAETAVVQKAIDRGAPDAVIGVGGGVAIDVAKYAASEKAVGFISIPTAVSNDGISSPIAVIKCKGRTRSLNAHMPMAVIADLDVIQKSPVRTIRSGMGDLVSNLSACADWRLAWHKGKDRIDDFAETISRNAAIQLIEHRSAALNGSALLKTLIEGLIMSGIAMGITGSSRPSSGAEHMISHAIDLLYHRGSSHGEQVGVATLFTLHLHHIKTDAVRRMFTRFSMAATPAALGLSRKEFLCSVRKAPEMRRGRYSILDETDVKTIEKAYHAVFP</sequence>
<dbReference type="GO" id="GO:0008654">
    <property type="term" value="P:phospholipid biosynthetic process"/>
    <property type="evidence" value="ECO:0007669"/>
    <property type="project" value="UniProtKB-KW"/>
</dbReference>
<dbReference type="PIRSF" id="PIRSF000112">
    <property type="entry name" value="Glycerol_dehydrogenase"/>
    <property type="match status" value="1"/>
</dbReference>
<evidence type="ECO:0000256" key="8">
    <source>
        <dbReference type="ARBA" id="ARBA00023209"/>
    </source>
</evidence>
<keyword evidence="9" id="KW-1208">Phospholipid metabolism</keyword>
<dbReference type="EMBL" id="MFYX01000011">
    <property type="protein sequence ID" value="OGK07258.1"/>
    <property type="molecule type" value="Genomic_DNA"/>
</dbReference>
<keyword evidence="1" id="KW-0963">Cytoplasm</keyword>
<evidence type="ECO:0000256" key="3">
    <source>
        <dbReference type="ARBA" id="ARBA00022723"/>
    </source>
</evidence>
<comment type="cofactor">
    <cofactor evidence="10">
        <name>Zn(2+)</name>
        <dbReference type="ChEBI" id="CHEBI:29105"/>
    </cofactor>
    <text evidence="10">Binds 1 zinc ion per subunit.</text>
</comment>
<keyword evidence="4" id="KW-0521">NADP</keyword>
<evidence type="ECO:0000256" key="1">
    <source>
        <dbReference type="ARBA" id="ARBA00022490"/>
    </source>
</evidence>